<dbReference type="EMBL" id="KZ308830">
    <property type="protein sequence ID" value="KAG8234585.1"/>
    <property type="molecule type" value="Genomic_DNA"/>
</dbReference>
<comment type="caution">
    <text evidence="1">The sequence shown here is derived from an EMBL/GenBank/DDBJ whole genome shotgun (WGS) entry which is preliminary data.</text>
</comment>
<dbReference type="AlphaFoldDB" id="A0A8K0KJ14"/>
<reference evidence="1" key="1">
    <citation type="submission" date="2013-04" db="EMBL/GenBank/DDBJ databases">
        <authorList>
            <person name="Qu J."/>
            <person name="Murali S.C."/>
            <person name="Bandaranaike D."/>
            <person name="Bellair M."/>
            <person name="Blankenburg K."/>
            <person name="Chao H."/>
            <person name="Dinh H."/>
            <person name="Doddapaneni H."/>
            <person name="Downs B."/>
            <person name="Dugan-Rocha S."/>
            <person name="Elkadiri S."/>
            <person name="Gnanaolivu R.D."/>
            <person name="Hernandez B."/>
            <person name="Javaid M."/>
            <person name="Jayaseelan J.C."/>
            <person name="Lee S."/>
            <person name="Li M."/>
            <person name="Ming W."/>
            <person name="Munidasa M."/>
            <person name="Muniz J."/>
            <person name="Nguyen L."/>
            <person name="Ongeri F."/>
            <person name="Osuji N."/>
            <person name="Pu L.-L."/>
            <person name="Puazo M."/>
            <person name="Qu C."/>
            <person name="Quiroz J."/>
            <person name="Raj R."/>
            <person name="Weissenberger G."/>
            <person name="Xin Y."/>
            <person name="Zou X."/>
            <person name="Han Y."/>
            <person name="Richards S."/>
            <person name="Worley K."/>
            <person name="Muzny D."/>
            <person name="Gibbs R."/>
        </authorList>
    </citation>
    <scope>NUCLEOTIDE SEQUENCE</scope>
    <source>
        <strain evidence="1">Sampled in the wild</strain>
    </source>
</reference>
<sequence>MALFRLVSSRVIFSNQVNPSLCILLRGLSAESTDLREVLSKKIPQEQERIKAFRQKHGGTKVGDVTIDMVSNIKPSAGFDPYVL</sequence>
<evidence type="ECO:0008006" key="3">
    <source>
        <dbReference type="Google" id="ProtNLM"/>
    </source>
</evidence>
<keyword evidence="2" id="KW-1185">Reference proteome</keyword>
<organism evidence="1 2">
    <name type="scientific">Ladona fulva</name>
    <name type="common">Scarce chaser dragonfly</name>
    <name type="synonym">Libellula fulva</name>
    <dbReference type="NCBI Taxonomy" id="123851"/>
    <lineage>
        <taxon>Eukaryota</taxon>
        <taxon>Metazoa</taxon>
        <taxon>Ecdysozoa</taxon>
        <taxon>Arthropoda</taxon>
        <taxon>Hexapoda</taxon>
        <taxon>Insecta</taxon>
        <taxon>Pterygota</taxon>
        <taxon>Palaeoptera</taxon>
        <taxon>Odonata</taxon>
        <taxon>Epiprocta</taxon>
        <taxon>Anisoptera</taxon>
        <taxon>Libelluloidea</taxon>
        <taxon>Libellulidae</taxon>
        <taxon>Ladona</taxon>
    </lineage>
</organism>
<dbReference type="OrthoDB" id="8017587at2759"/>
<protein>
    <recommendedName>
        <fullName evidence="3">Citrate synthase</fullName>
    </recommendedName>
</protein>
<dbReference type="Proteomes" id="UP000792457">
    <property type="component" value="Unassembled WGS sequence"/>
</dbReference>
<name>A0A8K0KJ14_LADFU</name>
<reference evidence="1" key="2">
    <citation type="submission" date="2017-10" db="EMBL/GenBank/DDBJ databases">
        <title>Ladona fulva Genome sequencing and assembly.</title>
        <authorList>
            <person name="Murali S."/>
            <person name="Richards S."/>
            <person name="Bandaranaike D."/>
            <person name="Bellair M."/>
            <person name="Blankenburg K."/>
            <person name="Chao H."/>
            <person name="Dinh H."/>
            <person name="Doddapaneni H."/>
            <person name="Dugan-Rocha S."/>
            <person name="Elkadiri S."/>
            <person name="Gnanaolivu R."/>
            <person name="Hernandez B."/>
            <person name="Skinner E."/>
            <person name="Javaid M."/>
            <person name="Lee S."/>
            <person name="Li M."/>
            <person name="Ming W."/>
            <person name="Munidasa M."/>
            <person name="Muniz J."/>
            <person name="Nguyen L."/>
            <person name="Hughes D."/>
            <person name="Osuji N."/>
            <person name="Pu L.-L."/>
            <person name="Puazo M."/>
            <person name="Qu C."/>
            <person name="Quiroz J."/>
            <person name="Raj R."/>
            <person name="Weissenberger G."/>
            <person name="Xin Y."/>
            <person name="Zou X."/>
            <person name="Han Y."/>
            <person name="Worley K."/>
            <person name="Muzny D."/>
            <person name="Gibbs R."/>
        </authorList>
    </citation>
    <scope>NUCLEOTIDE SEQUENCE</scope>
    <source>
        <strain evidence="1">Sampled in the wild</strain>
    </source>
</reference>
<evidence type="ECO:0000313" key="1">
    <source>
        <dbReference type="EMBL" id="KAG8234585.1"/>
    </source>
</evidence>
<proteinExistence type="predicted"/>
<evidence type="ECO:0000313" key="2">
    <source>
        <dbReference type="Proteomes" id="UP000792457"/>
    </source>
</evidence>
<dbReference type="InterPro" id="IPR016142">
    <property type="entry name" value="Citrate_synth-like_lrg_a-sub"/>
</dbReference>
<dbReference type="Gene3D" id="1.10.580.10">
    <property type="entry name" value="Citrate Synthase, domain 1"/>
    <property type="match status" value="1"/>
</dbReference>
<gene>
    <name evidence="1" type="ORF">J437_LFUL013847</name>
</gene>
<accession>A0A8K0KJ14</accession>